<evidence type="ECO:0000313" key="1">
    <source>
        <dbReference type="EMBL" id="CAG9932810.1"/>
    </source>
</evidence>
<sequence>MAIQHLRFSAALGCITVRSRFRIANDRINHLLSFLQLEQTDHLKDSILVEKPNIALLEWATEVID</sequence>
<protein>
    <submittedName>
        <fullName evidence="1">Uncharacterized protein</fullName>
    </submittedName>
</protein>
<proteinExistence type="predicted"/>
<organism evidence="1 2">
    <name type="scientific">Candidatus Nitrotoga arctica</name>
    <dbReference type="NCBI Taxonomy" id="453162"/>
    <lineage>
        <taxon>Bacteria</taxon>
        <taxon>Pseudomonadati</taxon>
        <taxon>Pseudomonadota</taxon>
        <taxon>Betaproteobacteria</taxon>
        <taxon>Nitrosomonadales</taxon>
        <taxon>Gallionellaceae</taxon>
        <taxon>Candidatus Nitrotoga</taxon>
    </lineage>
</organism>
<accession>A0ABN8AJJ3</accession>
<keyword evidence="2" id="KW-1185">Reference proteome</keyword>
<gene>
    <name evidence="1" type="ORF">NTG6680_1557</name>
</gene>
<evidence type="ECO:0000313" key="2">
    <source>
        <dbReference type="Proteomes" id="UP000839052"/>
    </source>
</evidence>
<name>A0ABN8AJJ3_9PROT</name>
<dbReference type="Proteomes" id="UP000839052">
    <property type="component" value="Chromosome"/>
</dbReference>
<reference evidence="1 2" key="1">
    <citation type="submission" date="2021-10" db="EMBL/GenBank/DDBJ databases">
        <authorList>
            <person name="Koch H."/>
        </authorList>
    </citation>
    <scope>NUCLEOTIDE SEQUENCE [LARGE SCALE GENOMIC DNA]</scope>
    <source>
        <strain evidence="1">6680</strain>
    </source>
</reference>
<dbReference type="EMBL" id="OU912926">
    <property type="protein sequence ID" value="CAG9932810.1"/>
    <property type="molecule type" value="Genomic_DNA"/>
</dbReference>